<evidence type="ECO:0000313" key="9">
    <source>
        <dbReference type="EMBL" id="RAK35756.1"/>
    </source>
</evidence>
<accession>A0A327Z9X7</accession>
<dbReference type="Pfam" id="PF02518">
    <property type="entry name" value="HATPase_c"/>
    <property type="match status" value="1"/>
</dbReference>
<comment type="caution">
    <text evidence="9">The sequence shown here is derived from an EMBL/GenBank/DDBJ whole genome shotgun (WGS) entry which is preliminary data.</text>
</comment>
<dbReference type="RefSeq" id="WP_146616842.1">
    <property type="nucleotide sequence ID" value="NZ_JACHWI010000006.1"/>
</dbReference>
<dbReference type="PANTHER" id="PTHR24421">
    <property type="entry name" value="NITRATE/NITRITE SENSOR PROTEIN NARX-RELATED"/>
    <property type="match status" value="1"/>
</dbReference>
<dbReference type="SUPFAM" id="SSF55874">
    <property type="entry name" value="ATPase domain of HSP90 chaperone/DNA topoisomerase II/histidine kinase"/>
    <property type="match status" value="1"/>
</dbReference>
<reference evidence="9 10" key="1">
    <citation type="submission" date="2018-06" db="EMBL/GenBank/DDBJ databases">
        <title>Genomic Encyclopedia of Type Strains, Phase III (KMG-III): the genomes of soil and plant-associated and newly described type strains.</title>
        <authorList>
            <person name="Whitman W."/>
        </authorList>
    </citation>
    <scope>NUCLEOTIDE SEQUENCE [LARGE SCALE GENOMIC DNA]</scope>
    <source>
        <strain evidence="9 10">CGMCC 4.7090</strain>
    </source>
</reference>
<feature type="region of interest" description="Disordered" evidence="6">
    <location>
        <begin position="83"/>
        <end position="114"/>
    </location>
</feature>
<keyword evidence="7" id="KW-1133">Transmembrane helix</keyword>
<evidence type="ECO:0000256" key="2">
    <source>
        <dbReference type="ARBA" id="ARBA00012438"/>
    </source>
</evidence>
<evidence type="ECO:0000256" key="5">
    <source>
        <dbReference type="ARBA" id="ARBA00023012"/>
    </source>
</evidence>
<proteinExistence type="predicted"/>
<keyword evidence="5" id="KW-0902">Two-component regulatory system</keyword>
<keyword evidence="3" id="KW-0808">Transferase</keyword>
<dbReference type="InterPro" id="IPR036890">
    <property type="entry name" value="HATPase_C_sf"/>
</dbReference>
<dbReference type="EC" id="2.7.13.3" evidence="2"/>
<keyword evidence="7" id="KW-0812">Transmembrane</keyword>
<dbReference type="EMBL" id="QLMJ01000009">
    <property type="protein sequence ID" value="RAK35756.1"/>
    <property type="molecule type" value="Genomic_DNA"/>
</dbReference>
<dbReference type="AlphaFoldDB" id="A0A327Z9X7"/>
<dbReference type="InterPro" id="IPR003594">
    <property type="entry name" value="HATPase_dom"/>
</dbReference>
<comment type="catalytic activity">
    <reaction evidence="1">
        <text>ATP + protein L-histidine = ADP + protein N-phospho-L-histidine.</text>
        <dbReference type="EC" id="2.7.13.3"/>
    </reaction>
</comment>
<gene>
    <name evidence="9" type="ORF">B0I29_109230</name>
</gene>
<organism evidence="9 10">
    <name type="scientific">Actinoplanes lutulentus</name>
    <dbReference type="NCBI Taxonomy" id="1287878"/>
    <lineage>
        <taxon>Bacteria</taxon>
        <taxon>Bacillati</taxon>
        <taxon>Actinomycetota</taxon>
        <taxon>Actinomycetes</taxon>
        <taxon>Micromonosporales</taxon>
        <taxon>Micromonosporaceae</taxon>
        <taxon>Actinoplanes</taxon>
    </lineage>
</organism>
<feature type="transmembrane region" description="Helical" evidence="7">
    <location>
        <begin position="168"/>
        <end position="186"/>
    </location>
</feature>
<dbReference type="InterPro" id="IPR050482">
    <property type="entry name" value="Sensor_HK_TwoCompSys"/>
</dbReference>
<feature type="compositionally biased region" description="Low complexity" evidence="6">
    <location>
        <begin position="102"/>
        <end position="111"/>
    </location>
</feature>
<feature type="transmembrane region" description="Helical" evidence="7">
    <location>
        <begin position="51"/>
        <end position="72"/>
    </location>
</feature>
<evidence type="ECO:0000256" key="7">
    <source>
        <dbReference type="SAM" id="Phobius"/>
    </source>
</evidence>
<dbReference type="PANTHER" id="PTHR24421:SF10">
    <property type="entry name" value="NITRATE_NITRITE SENSOR PROTEIN NARQ"/>
    <property type="match status" value="1"/>
</dbReference>
<evidence type="ECO:0000256" key="4">
    <source>
        <dbReference type="ARBA" id="ARBA00022777"/>
    </source>
</evidence>
<protein>
    <recommendedName>
        <fullName evidence="2">histidine kinase</fullName>
        <ecNumber evidence="2">2.7.13.3</ecNumber>
    </recommendedName>
</protein>
<keyword evidence="10" id="KW-1185">Reference proteome</keyword>
<dbReference type="OrthoDB" id="3680214at2"/>
<dbReference type="CDD" id="cd16917">
    <property type="entry name" value="HATPase_UhpB-NarQ-NarX-like"/>
    <property type="match status" value="1"/>
</dbReference>
<evidence type="ECO:0000256" key="3">
    <source>
        <dbReference type="ARBA" id="ARBA00022679"/>
    </source>
</evidence>
<evidence type="ECO:0000256" key="6">
    <source>
        <dbReference type="SAM" id="MobiDB-lite"/>
    </source>
</evidence>
<feature type="transmembrane region" description="Helical" evidence="7">
    <location>
        <begin position="198"/>
        <end position="220"/>
    </location>
</feature>
<name>A0A327Z9X7_9ACTN</name>
<keyword evidence="4 9" id="KW-0418">Kinase</keyword>
<sequence>MGKTGWRTPGTAAARVDALLIKATACLRAVQLGVWLPVPLTGGMGVYQRPALVLAGYLGAVAWTVLLFTGLLREAARQSGTAPAVAAQQSGTAPGEAARQSGIAPGEAGDPAPGGAGGVARRWILADVGVAAAGLLLVPAACSAACEPSWPHWVLPPAMGTAITAAALLPRAVAVAATGLLLAAYVTGSLAGPAGADGFGAVAHNAVSLAAFAALAGLVAGHLRQNARDLDAAGEAARAASAREAAARARFDERTLHYDRLHHTVLSTLSKIARGRLDHRTDEVRALAQRDADYLRGLVTAGPAPGAGLATALAGVVRDKQALGLHIHSQFHDLGEPLPEAVEMALTSAVREALTNVDKHAGTDEAWLTAVGDDGGVTVRVVDRGRGFRPEEVSPGRGLIRELRHCVVEVGGRATVDSAPEQGTVVEVSWQR</sequence>
<dbReference type="GO" id="GO:0000160">
    <property type="term" value="P:phosphorelay signal transduction system"/>
    <property type="evidence" value="ECO:0007669"/>
    <property type="project" value="UniProtKB-KW"/>
</dbReference>
<dbReference type="Proteomes" id="UP000249341">
    <property type="component" value="Unassembled WGS sequence"/>
</dbReference>
<dbReference type="Gene3D" id="3.30.565.10">
    <property type="entry name" value="Histidine kinase-like ATPase, C-terminal domain"/>
    <property type="match status" value="1"/>
</dbReference>
<evidence type="ECO:0000259" key="8">
    <source>
        <dbReference type="Pfam" id="PF02518"/>
    </source>
</evidence>
<dbReference type="GO" id="GO:0004673">
    <property type="term" value="F:protein histidine kinase activity"/>
    <property type="evidence" value="ECO:0007669"/>
    <property type="project" value="UniProtKB-EC"/>
</dbReference>
<keyword evidence="7" id="KW-0472">Membrane</keyword>
<evidence type="ECO:0000256" key="1">
    <source>
        <dbReference type="ARBA" id="ARBA00000085"/>
    </source>
</evidence>
<feature type="domain" description="Histidine kinase/HSP90-like ATPase" evidence="8">
    <location>
        <begin position="343"/>
        <end position="429"/>
    </location>
</feature>
<evidence type="ECO:0000313" key="10">
    <source>
        <dbReference type="Proteomes" id="UP000249341"/>
    </source>
</evidence>